<evidence type="ECO:0008006" key="3">
    <source>
        <dbReference type="Google" id="ProtNLM"/>
    </source>
</evidence>
<accession>A0A4P8WGB6</accession>
<dbReference type="AlphaFoldDB" id="A0A4P8WGB6"/>
<reference evidence="2" key="1">
    <citation type="submission" date="2019-05" db="EMBL/GenBank/DDBJ databases">
        <title>Genome sequence and methylation pattern of the halophilic Archaeon Natrinema versiforme BOL5-4.</title>
        <authorList>
            <person name="DasSarma P."/>
            <person name="Anton B.P."/>
            <person name="DasSarma S.L."/>
            <person name="Martinez F.L."/>
            <person name="Guzman D."/>
            <person name="Roberts R.J."/>
            <person name="DasSarma S."/>
        </authorList>
    </citation>
    <scope>NUCLEOTIDE SEQUENCE [LARGE SCALE GENOMIC DNA]</scope>
    <source>
        <strain evidence="2">BOL5-4</strain>
    </source>
</reference>
<evidence type="ECO:0000313" key="2">
    <source>
        <dbReference type="Proteomes" id="UP000302218"/>
    </source>
</evidence>
<dbReference type="RefSeq" id="WP_138244629.1">
    <property type="nucleotide sequence ID" value="NZ_CP040330.1"/>
</dbReference>
<proteinExistence type="predicted"/>
<name>A0A4P8WGB6_9EURY</name>
<gene>
    <name evidence="1" type="ORF">FEJ81_07095</name>
</gene>
<dbReference type="Proteomes" id="UP000302218">
    <property type="component" value="Chromosome"/>
</dbReference>
<organism evidence="1 2">
    <name type="scientific">Natrinema versiforme</name>
    <dbReference type="NCBI Taxonomy" id="88724"/>
    <lineage>
        <taxon>Archaea</taxon>
        <taxon>Methanobacteriati</taxon>
        <taxon>Methanobacteriota</taxon>
        <taxon>Stenosarchaea group</taxon>
        <taxon>Halobacteria</taxon>
        <taxon>Halobacteriales</taxon>
        <taxon>Natrialbaceae</taxon>
        <taxon>Natrinema</taxon>
    </lineage>
</organism>
<dbReference type="GeneID" id="40265026"/>
<dbReference type="InterPro" id="IPR029060">
    <property type="entry name" value="PIN-like_dom_sf"/>
</dbReference>
<dbReference type="OrthoDB" id="196874at2157"/>
<sequence length="165" mass="18691">MLILDSNLWIHALTVGGGYPDECIERFRNERELSAVSAYIFSEVAQNIDSDTTIESETRDDAIQRFSALLYNCRAIRSCPQAEIRDMDLEAERAESYNKAIGDLAKIQPKDVPIFTLAYQTKDQQPTVCTDDESFAEFSPSEYGLDEISIEHVSVSWDRVEQPAE</sequence>
<evidence type="ECO:0000313" key="1">
    <source>
        <dbReference type="EMBL" id="QCS42134.1"/>
    </source>
</evidence>
<dbReference type="KEGG" id="nvr:FEJ81_07095"/>
<dbReference type="SUPFAM" id="SSF88723">
    <property type="entry name" value="PIN domain-like"/>
    <property type="match status" value="1"/>
</dbReference>
<dbReference type="EMBL" id="CP040330">
    <property type="protein sequence ID" value="QCS42134.1"/>
    <property type="molecule type" value="Genomic_DNA"/>
</dbReference>
<protein>
    <recommendedName>
        <fullName evidence="3">PIN domain-containing protein</fullName>
    </recommendedName>
</protein>